<dbReference type="EMBL" id="CP061274">
    <property type="protein sequence ID" value="QOD42643.1"/>
    <property type="molecule type" value="Genomic_DNA"/>
</dbReference>
<dbReference type="Proteomes" id="UP000516660">
    <property type="component" value="Chromosome"/>
</dbReference>
<accession>A0A7L7YYY0</accession>
<name>A0A7L7YYY0_9MICO</name>
<dbReference type="SUPFAM" id="SSF55821">
    <property type="entry name" value="YrdC/RibB"/>
    <property type="match status" value="1"/>
</dbReference>
<dbReference type="InterPro" id="IPR017945">
    <property type="entry name" value="DHBP_synth_RibB-like_a/b_dom"/>
</dbReference>
<evidence type="ECO:0000313" key="2">
    <source>
        <dbReference type="EMBL" id="QOD42643.1"/>
    </source>
</evidence>
<protein>
    <submittedName>
        <fullName evidence="2">Sua5/YciO/YrdC/YwlC family protein</fullName>
    </submittedName>
</protein>
<dbReference type="Pfam" id="PF01300">
    <property type="entry name" value="Sua5_yciO_yrdC"/>
    <property type="match status" value="1"/>
</dbReference>
<reference evidence="2 3" key="1">
    <citation type="submission" date="2020-08" db="EMBL/GenBank/DDBJ databases">
        <title>Description of Clavibacter zhangzhiyonge sp. nov., a phytopathogenic actinobacterium isolated from barley seeds, causing leaf brown spot and decline.</title>
        <authorList>
            <person name="Tian Q."/>
            <person name="Chuan J."/>
            <person name="Zhao W."/>
            <person name="Li X."/>
        </authorList>
    </citation>
    <scope>NUCLEOTIDE SEQUENCE [LARGE SCALE GENOMIC DNA]</scope>
    <source>
        <strain evidence="2 3">DM1</strain>
    </source>
</reference>
<organism evidence="2 3">
    <name type="scientific">Clavibacter zhangzhiyongii</name>
    <dbReference type="NCBI Taxonomy" id="2768071"/>
    <lineage>
        <taxon>Bacteria</taxon>
        <taxon>Bacillati</taxon>
        <taxon>Actinomycetota</taxon>
        <taxon>Actinomycetes</taxon>
        <taxon>Micrococcales</taxon>
        <taxon>Microbacteriaceae</taxon>
        <taxon>Clavibacter</taxon>
    </lineage>
</organism>
<gene>
    <name evidence="2" type="ORF">H9X71_08275</name>
</gene>
<dbReference type="KEGG" id="czh:H9X71_08275"/>
<dbReference type="PROSITE" id="PS51163">
    <property type="entry name" value="YRDC"/>
    <property type="match status" value="1"/>
</dbReference>
<dbReference type="Gene3D" id="3.90.870.10">
    <property type="entry name" value="DHBP synthase"/>
    <property type="match status" value="1"/>
</dbReference>
<sequence>MTDTTRTIPWDGSLDDRAARALEAPGGLVVAATKVGYILMTTDGAGLERKFDAKQRNREKPGVVLCTSIEQLKELAVLNDEILAFYQEHWDADVLLGCILPWREDAKHLIPDEVAGELAMDRRGTSCFVIKFGRPSEQIAEHLWKSRRVSFASSANPSGKGNRGRVEGIGERIERQADVIVAADDYVASIQPGLDETSRYEQGVMVSMVDASGALIPEQRGERSVSPNPTLIRRGLAVDTIMSALARSFPSWDYRHGQYY</sequence>
<evidence type="ECO:0000259" key="1">
    <source>
        <dbReference type="PROSITE" id="PS51163"/>
    </source>
</evidence>
<dbReference type="GO" id="GO:0003725">
    <property type="term" value="F:double-stranded RNA binding"/>
    <property type="evidence" value="ECO:0007669"/>
    <property type="project" value="InterPro"/>
</dbReference>
<proteinExistence type="predicted"/>
<keyword evidence="3" id="KW-1185">Reference proteome</keyword>
<evidence type="ECO:0000313" key="3">
    <source>
        <dbReference type="Proteomes" id="UP000516660"/>
    </source>
</evidence>
<dbReference type="RefSeq" id="WP_191146667.1">
    <property type="nucleotide sequence ID" value="NZ_CP061274.1"/>
</dbReference>
<feature type="domain" description="YrdC-like" evidence="1">
    <location>
        <begin position="12"/>
        <end position="237"/>
    </location>
</feature>
<dbReference type="AlphaFoldDB" id="A0A7L7YYY0"/>
<dbReference type="InterPro" id="IPR006070">
    <property type="entry name" value="Sua5-like_dom"/>
</dbReference>